<comment type="similarity">
    <text evidence="2 7">Belongs to the dihydrofolate reductase family.</text>
</comment>
<dbReference type="InterPro" id="IPR024072">
    <property type="entry name" value="DHFR-like_dom_sf"/>
</dbReference>
<dbReference type="PANTHER" id="PTHR48069:SF3">
    <property type="entry name" value="DIHYDROFOLATE REDUCTASE"/>
    <property type="match status" value="1"/>
</dbReference>
<gene>
    <name evidence="9" type="ORF">A3C06_04465</name>
</gene>
<evidence type="ECO:0000256" key="1">
    <source>
        <dbReference type="ARBA" id="ARBA00004903"/>
    </source>
</evidence>
<reference evidence="9 10" key="1">
    <citation type="journal article" date="2016" name="Nat. Commun.">
        <title>Thousands of microbial genomes shed light on interconnected biogeochemical processes in an aquifer system.</title>
        <authorList>
            <person name="Anantharaman K."/>
            <person name="Brown C.T."/>
            <person name="Hug L.A."/>
            <person name="Sharon I."/>
            <person name="Castelle C.J."/>
            <person name="Probst A.J."/>
            <person name="Thomas B.C."/>
            <person name="Singh A."/>
            <person name="Wilkins M.J."/>
            <person name="Karaoz U."/>
            <person name="Brodie E.L."/>
            <person name="Williams K.H."/>
            <person name="Hubbard S.S."/>
            <person name="Banfield J.F."/>
        </authorList>
    </citation>
    <scope>NUCLEOTIDE SEQUENCE [LARGE SCALE GENOMIC DNA]</scope>
</reference>
<keyword evidence="4 7" id="KW-0554">One-carbon metabolism</keyword>
<dbReference type="InterPro" id="IPR001796">
    <property type="entry name" value="DHFR_dom"/>
</dbReference>
<dbReference type="GO" id="GO:0050661">
    <property type="term" value="F:NADP binding"/>
    <property type="evidence" value="ECO:0007669"/>
    <property type="project" value="InterPro"/>
</dbReference>
<evidence type="ECO:0000259" key="8">
    <source>
        <dbReference type="PROSITE" id="PS51330"/>
    </source>
</evidence>
<dbReference type="SUPFAM" id="SSF53597">
    <property type="entry name" value="Dihydrofolate reductase-like"/>
    <property type="match status" value="1"/>
</dbReference>
<dbReference type="Gene3D" id="3.40.430.10">
    <property type="entry name" value="Dihydrofolate Reductase, subunit A"/>
    <property type="match status" value="1"/>
</dbReference>
<dbReference type="PRINTS" id="PR00070">
    <property type="entry name" value="DHFR"/>
</dbReference>
<dbReference type="PIRSF" id="PIRSF000194">
    <property type="entry name" value="DHFR"/>
    <property type="match status" value="1"/>
</dbReference>
<dbReference type="UniPathway" id="UPA00077">
    <property type="reaction ID" value="UER00158"/>
</dbReference>
<evidence type="ECO:0000256" key="5">
    <source>
        <dbReference type="ARBA" id="ARBA00022857"/>
    </source>
</evidence>
<dbReference type="EC" id="1.5.1.3" evidence="3 7"/>
<protein>
    <recommendedName>
        <fullName evidence="3 7">Dihydrofolate reductase</fullName>
        <ecNumber evidence="3 7">1.5.1.3</ecNumber>
    </recommendedName>
</protein>
<dbReference type="GO" id="GO:0046655">
    <property type="term" value="P:folic acid metabolic process"/>
    <property type="evidence" value="ECO:0007669"/>
    <property type="project" value="TreeGrafter"/>
</dbReference>
<dbReference type="Proteomes" id="UP000177565">
    <property type="component" value="Unassembled WGS sequence"/>
</dbReference>
<evidence type="ECO:0000256" key="2">
    <source>
        <dbReference type="ARBA" id="ARBA00009539"/>
    </source>
</evidence>
<evidence type="ECO:0000256" key="4">
    <source>
        <dbReference type="ARBA" id="ARBA00022563"/>
    </source>
</evidence>
<evidence type="ECO:0000256" key="6">
    <source>
        <dbReference type="ARBA" id="ARBA00023002"/>
    </source>
</evidence>
<sequence length="170" mass="19361">MSLSIYVAVSENGVIGKENTLPWRLSADLKRLSAITKGHTVVMGRKTFESILARLDKPLPERKSIVITRQPNYNVPDSCVVAHTIDEALSILNPKEENFVFGGSEVYKLTLPYADKIYQTVVHVNLQGDAIFPTFNKSDWSLVQSENFKKDEKNEFDYSFLMYERKIKNA</sequence>
<dbReference type="CDD" id="cd00209">
    <property type="entry name" value="DHFR"/>
    <property type="match status" value="1"/>
</dbReference>
<evidence type="ECO:0000256" key="3">
    <source>
        <dbReference type="ARBA" id="ARBA00012856"/>
    </source>
</evidence>
<dbReference type="GO" id="GO:0046452">
    <property type="term" value="P:dihydrofolate metabolic process"/>
    <property type="evidence" value="ECO:0007669"/>
    <property type="project" value="TreeGrafter"/>
</dbReference>
<comment type="function">
    <text evidence="7">Key enzyme in folate metabolism. Catalyzes an essential reaction for de novo glycine and purine synthesis, and for DNA precursor synthesis.</text>
</comment>
<dbReference type="PROSITE" id="PS51330">
    <property type="entry name" value="DHFR_2"/>
    <property type="match status" value="1"/>
</dbReference>
<evidence type="ECO:0000313" key="10">
    <source>
        <dbReference type="Proteomes" id="UP000177565"/>
    </source>
</evidence>
<keyword evidence="5 7" id="KW-0521">NADP</keyword>
<dbReference type="InterPro" id="IPR012259">
    <property type="entry name" value="DHFR"/>
</dbReference>
<dbReference type="GO" id="GO:0004146">
    <property type="term" value="F:dihydrofolate reductase activity"/>
    <property type="evidence" value="ECO:0007669"/>
    <property type="project" value="UniProtKB-EC"/>
</dbReference>
<dbReference type="GO" id="GO:0046654">
    <property type="term" value="P:tetrahydrofolate biosynthetic process"/>
    <property type="evidence" value="ECO:0007669"/>
    <property type="project" value="UniProtKB-UniPathway"/>
</dbReference>
<dbReference type="EMBL" id="MHRQ01000013">
    <property type="protein sequence ID" value="OHA26992.1"/>
    <property type="molecule type" value="Genomic_DNA"/>
</dbReference>
<comment type="catalytic activity">
    <reaction evidence="7">
        <text>(6S)-5,6,7,8-tetrahydrofolate + NADP(+) = 7,8-dihydrofolate + NADPH + H(+)</text>
        <dbReference type="Rhea" id="RHEA:15009"/>
        <dbReference type="ChEBI" id="CHEBI:15378"/>
        <dbReference type="ChEBI" id="CHEBI:57451"/>
        <dbReference type="ChEBI" id="CHEBI:57453"/>
        <dbReference type="ChEBI" id="CHEBI:57783"/>
        <dbReference type="ChEBI" id="CHEBI:58349"/>
        <dbReference type="EC" id="1.5.1.3"/>
    </reaction>
</comment>
<proteinExistence type="inferred from homology"/>
<comment type="caution">
    <text evidence="9">The sequence shown here is derived from an EMBL/GenBank/DDBJ whole genome shotgun (WGS) entry which is preliminary data.</text>
</comment>
<keyword evidence="6 7" id="KW-0560">Oxidoreductase</keyword>
<comment type="pathway">
    <text evidence="1 7">Cofactor biosynthesis; tetrahydrofolate biosynthesis; 5,6,7,8-tetrahydrofolate from 7,8-dihydrofolate: step 1/1.</text>
</comment>
<accession>A0A1G2MV80</accession>
<dbReference type="AlphaFoldDB" id="A0A1G2MV80"/>
<dbReference type="PANTHER" id="PTHR48069">
    <property type="entry name" value="DIHYDROFOLATE REDUCTASE"/>
    <property type="match status" value="1"/>
</dbReference>
<organism evidence="9 10">
    <name type="scientific">Candidatus Taylorbacteria bacterium RIFCSPHIGHO2_02_FULL_46_13</name>
    <dbReference type="NCBI Taxonomy" id="1802312"/>
    <lineage>
        <taxon>Bacteria</taxon>
        <taxon>Candidatus Tayloriibacteriota</taxon>
    </lineage>
</organism>
<name>A0A1G2MV80_9BACT</name>
<dbReference type="GO" id="GO:0006730">
    <property type="term" value="P:one-carbon metabolic process"/>
    <property type="evidence" value="ECO:0007669"/>
    <property type="project" value="UniProtKB-KW"/>
</dbReference>
<feature type="domain" description="DHFR" evidence="8">
    <location>
        <begin position="2"/>
        <end position="165"/>
    </location>
</feature>
<dbReference type="Pfam" id="PF00186">
    <property type="entry name" value="DHFR_1"/>
    <property type="match status" value="1"/>
</dbReference>
<dbReference type="GO" id="GO:0005829">
    <property type="term" value="C:cytosol"/>
    <property type="evidence" value="ECO:0007669"/>
    <property type="project" value="TreeGrafter"/>
</dbReference>
<evidence type="ECO:0000313" key="9">
    <source>
        <dbReference type="EMBL" id="OHA26992.1"/>
    </source>
</evidence>
<dbReference type="STRING" id="1802312.A3C06_04465"/>
<evidence type="ECO:0000256" key="7">
    <source>
        <dbReference type="PIRNR" id="PIRNR000194"/>
    </source>
</evidence>